<evidence type="ECO:0000256" key="12">
    <source>
        <dbReference type="ARBA" id="ARBA00043155"/>
    </source>
</evidence>
<keyword evidence="18" id="KW-1185">Reference proteome</keyword>
<evidence type="ECO:0000256" key="13">
    <source>
        <dbReference type="ARBA" id="ARBA00045827"/>
    </source>
</evidence>
<evidence type="ECO:0000256" key="8">
    <source>
        <dbReference type="ARBA" id="ARBA00035895"/>
    </source>
</evidence>
<evidence type="ECO:0000256" key="4">
    <source>
        <dbReference type="ARBA" id="ARBA00022989"/>
    </source>
</evidence>
<dbReference type="Pfam" id="PF05602">
    <property type="entry name" value="CLPTM1"/>
    <property type="match status" value="1"/>
</dbReference>
<accession>A0A1W0WDR2</accession>
<evidence type="ECO:0000256" key="16">
    <source>
        <dbReference type="SAM" id="Phobius"/>
    </source>
</evidence>
<evidence type="ECO:0000256" key="6">
    <source>
        <dbReference type="ARBA" id="ARBA00024615"/>
    </source>
</evidence>
<comment type="catalytic activity">
    <reaction evidence="7">
        <text>a 1,2-diacyl-sn-glycero-3-phosphocholine(in) = a 1,2-diacyl-sn-glycero-3-phosphocholine(out)</text>
        <dbReference type="Rhea" id="RHEA:38571"/>
        <dbReference type="ChEBI" id="CHEBI:57643"/>
    </reaction>
</comment>
<evidence type="ECO:0000256" key="15">
    <source>
        <dbReference type="SAM" id="MobiDB-lite"/>
    </source>
</evidence>
<evidence type="ECO:0000256" key="10">
    <source>
        <dbReference type="ARBA" id="ARBA00040905"/>
    </source>
</evidence>
<reference evidence="18" key="1">
    <citation type="submission" date="2017-01" db="EMBL/GenBank/DDBJ databases">
        <title>Comparative genomics of anhydrobiosis in the tardigrade Hypsibius dujardini.</title>
        <authorList>
            <person name="Yoshida Y."/>
            <person name="Koutsovoulos G."/>
            <person name="Laetsch D."/>
            <person name="Stevens L."/>
            <person name="Kumar S."/>
            <person name="Horikawa D."/>
            <person name="Ishino K."/>
            <person name="Komine S."/>
            <person name="Tomita M."/>
            <person name="Blaxter M."/>
            <person name="Arakawa K."/>
        </authorList>
    </citation>
    <scope>NUCLEOTIDE SEQUENCE [LARGE SCALE GENOMIC DNA]</scope>
    <source>
        <strain evidence="18">Z151</strain>
    </source>
</reference>
<feature type="transmembrane region" description="Helical" evidence="16">
    <location>
        <begin position="296"/>
        <end position="317"/>
    </location>
</feature>
<evidence type="ECO:0000313" key="17">
    <source>
        <dbReference type="EMBL" id="OQV13273.1"/>
    </source>
</evidence>
<comment type="catalytic activity">
    <reaction evidence="9">
        <text>6-(alpha-D-glucosaminyl)-(1-octadecanoyl,2-(9Z)-octadecenoyl-sn-glycero-3-phospho)-1D-myo-inositol(in) = 6-(alpha-D-glucosaminyl)-(1-octadecanoyl,2-(9Z)-octadecenoyl-sn-glycero-3-phospho)-1D-myo-inositol(out)</text>
        <dbReference type="Rhea" id="RHEA:71495"/>
        <dbReference type="ChEBI" id="CHEBI:190691"/>
    </reaction>
</comment>
<dbReference type="EMBL" id="MTYJ01000127">
    <property type="protein sequence ID" value="OQV13273.1"/>
    <property type="molecule type" value="Genomic_DNA"/>
</dbReference>
<evidence type="ECO:0000256" key="3">
    <source>
        <dbReference type="ARBA" id="ARBA00022692"/>
    </source>
</evidence>
<feature type="transmembrane region" description="Helical" evidence="16">
    <location>
        <begin position="416"/>
        <end position="435"/>
    </location>
</feature>
<comment type="catalytic activity">
    <reaction evidence="6">
        <text>a 1,2-diacyl-sn-glycero-3-phosphoethanolamine(in) = a 1,2-diacyl-sn-glycero-3-phosphoethanolamine(out)</text>
        <dbReference type="Rhea" id="RHEA:38895"/>
        <dbReference type="ChEBI" id="CHEBI:64612"/>
    </reaction>
</comment>
<evidence type="ECO:0000256" key="1">
    <source>
        <dbReference type="ARBA" id="ARBA00004141"/>
    </source>
</evidence>
<feature type="region of interest" description="Disordered" evidence="15">
    <location>
        <begin position="552"/>
        <end position="579"/>
    </location>
</feature>
<evidence type="ECO:0000256" key="9">
    <source>
        <dbReference type="ARBA" id="ARBA00036810"/>
    </source>
</evidence>
<comment type="catalytic activity">
    <reaction evidence="8">
        <text>a 1,2-diacyl-sn-glycero-3-phospho-(1D-myo-inositol)(in) = a 1,2-diacyl-sn-glycero-3-phospho-(1D-myo-inositol)(out)</text>
        <dbReference type="Rhea" id="RHEA:38691"/>
        <dbReference type="ChEBI" id="CHEBI:57880"/>
    </reaction>
</comment>
<evidence type="ECO:0000256" key="14">
    <source>
        <dbReference type="ARBA" id="ARBA00093208"/>
    </source>
</evidence>
<comment type="function">
    <text evidence="13">Scramblase that mediates the translocation of glucosaminylphosphatidylinositol (alpha-D-GlcN-(1-6)-(1,2-diacyl-sn-glycero-3-phospho)-1D-myo-inositol, GlcN-PI) across the endoplasmic reticulum (ER) membrane, from the cytosolic leaflet to the luminal leaflet of the ER membrane, where it participates in the biosynthesis of glycosylphosphatidylinositol (GPI). GPI is a lipid glycoconjugate involved in post-translational modification of proteins. Can also translocate 1,2-diacyl-sn-glycero-3-phospho-(1D-myo-inositol) (phosphatidylinositol or PI), as well as several other phospholipids (1,2-diacyl-sn-glycero-3-phosphocholine, 1,2-diacyl-sn-glycero-3-phosphoethanolamine), and N-acetylglucosaminylphosphatidylinositol (GlcNAc-PI) in vitro.</text>
</comment>
<evidence type="ECO:0000313" key="18">
    <source>
        <dbReference type="Proteomes" id="UP000192578"/>
    </source>
</evidence>
<comment type="subcellular location">
    <subcellularLocation>
        <location evidence="1">Membrane</location>
        <topology evidence="1">Multi-pass membrane protein</topology>
    </subcellularLocation>
</comment>
<feature type="transmembrane region" description="Helical" evidence="16">
    <location>
        <begin position="441"/>
        <end position="462"/>
    </location>
</feature>
<comment type="caution">
    <text evidence="17">The sequence shown here is derived from an EMBL/GenBank/DDBJ whole genome shotgun (WGS) entry which is preliminary data.</text>
</comment>
<dbReference type="InterPro" id="IPR008429">
    <property type="entry name" value="CLPTM1"/>
</dbReference>
<proteinExistence type="inferred from homology"/>
<protein>
    <recommendedName>
        <fullName evidence="10">Lipid scramblase CLPTM1L</fullName>
    </recommendedName>
    <alternativeName>
        <fullName evidence="12">Cisplatin resistance-related protein 9</fullName>
    </alternativeName>
    <alternativeName>
        <fullName evidence="11">Cleft lip and palate transmembrane protein 1-like protein</fullName>
    </alternativeName>
</protein>
<comment type="catalytic activity">
    <reaction evidence="14">
        <text>a 6-(alpha-D-glucosaminyl)-1-(1,2-diacyl-sn-glycero-3-phospho)-1D-myo-inositol(in) = a 6-(alpha-D-glucosaminyl)-1-(1,2-diacyl-sn-glycero-3-phospho)-1D-myo-inositol(out)</text>
        <dbReference type="Rhea" id="RHEA:71491"/>
        <dbReference type="ChEBI" id="CHEBI:57997"/>
    </reaction>
</comment>
<sequence length="579" mass="66153">MPRWLSVGSVLTVLGAAYVFNTVWTFYGIYFPAWCKAPSNPQSPSTCLHPKFLCDQTDLILEGWVSRTEKFPTTDGSSKNAVRIFERDAPCAVPWEENFALDIEAIWRKDATYYVHVLVLPKVRGKEVGSAHQKLTPAHASVVYQKVVMTKFMQEERTAMNLIQAGADDVNSTVISRKEIHHWHTKLRLHVMDTPIIFERMSIPHELYPFLKLKSEKSGSMTYFPLVYIDSLSAKKEEYTPVRDSKLNLTVEYSPMSVGKIRLISMIGASMEQLKAFGLKESDLEDVVAIFTETNFYILTLTIVVTVLHLVFDFMAFKNDINFWRKKDTIVGLSGRTIVWRAFSQIIVFLYLMEEKSSLLISVPAGIACAIEIWKVLKLWKVAGFERNGWRIRVKYNVSSAAEQSCDDLDASFFKYLSYLLLPLCIGGAIYSLFYVPHKSWYSWTIQSAVNGVYAFGFLFMVPQLYLNYKLKSVAHLPWRVFSYKALNTFIDDLFAFIVKMPLAHRLACFRDDIIFVFYLVQLYLYPVDKSRANEFGQSFTDDTTAAAAVTATTSDQSAKKPVSDKMKKQTPTETKKTI</sequence>
<comment type="similarity">
    <text evidence="2">Belongs to the CLPTM1 family.</text>
</comment>
<organism evidence="17 18">
    <name type="scientific">Hypsibius exemplaris</name>
    <name type="common">Freshwater tardigrade</name>
    <dbReference type="NCBI Taxonomy" id="2072580"/>
    <lineage>
        <taxon>Eukaryota</taxon>
        <taxon>Metazoa</taxon>
        <taxon>Ecdysozoa</taxon>
        <taxon>Tardigrada</taxon>
        <taxon>Eutardigrada</taxon>
        <taxon>Parachela</taxon>
        <taxon>Hypsibioidea</taxon>
        <taxon>Hypsibiidae</taxon>
        <taxon>Hypsibius</taxon>
    </lineage>
</organism>
<gene>
    <name evidence="17" type="ORF">BV898_12479</name>
</gene>
<evidence type="ECO:0000256" key="2">
    <source>
        <dbReference type="ARBA" id="ARBA00009310"/>
    </source>
</evidence>
<dbReference type="PANTHER" id="PTHR21347">
    <property type="entry name" value="CLEFT LIP AND PALATE ASSOCIATED TRANSMEMBRANE PROTEIN-RELATED"/>
    <property type="match status" value="1"/>
</dbReference>
<dbReference type="AlphaFoldDB" id="A0A1W0WDR2"/>
<dbReference type="PANTHER" id="PTHR21347:SF0">
    <property type="entry name" value="LIPID SCRAMBLASE CLPTM1L"/>
    <property type="match status" value="1"/>
</dbReference>
<evidence type="ECO:0000256" key="7">
    <source>
        <dbReference type="ARBA" id="ARBA00024631"/>
    </source>
</evidence>
<keyword evidence="3 16" id="KW-0812">Transmembrane</keyword>
<dbReference type="GO" id="GO:0016020">
    <property type="term" value="C:membrane"/>
    <property type="evidence" value="ECO:0007669"/>
    <property type="project" value="UniProtKB-SubCell"/>
</dbReference>
<keyword evidence="5 16" id="KW-0472">Membrane</keyword>
<dbReference type="Proteomes" id="UP000192578">
    <property type="component" value="Unassembled WGS sequence"/>
</dbReference>
<name>A0A1W0WDR2_HYPEX</name>
<feature type="compositionally biased region" description="Basic and acidic residues" evidence="15">
    <location>
        <begin position="558"/>
        <end position="568"/>
    </location>
</feature>
<evidence type="ECO:0000256" key="11">
    <source>
        <dbReference type="ARBA" id="ARBA00042320"/>
    </source>
</evidence>
<dbReference type="GO" id="GO:0012505">
    <property type="term" value="C:endomembrane system"/>
    <property type="evidence" value="ECO:0007669"/>
    <property type="project" value="TreeGrafter"/>
</dbReference>
<evidence type="ECO:0000256" key="5">
    <source>
        <dbReference type="ARBA" id="ARBA00023136"/>
    </source>
</evidence>
<keyword evidence="4 16" id="KW-1133">Transmembrane helix</keyword>
<dbReference type="OrthoDB" id="378564at2759"/>